<dbReference type="Pfam" id="PF00139">
    <property type="entry name" value="Lectin_legB"/>
    <property type="match status" value="1"/>
</dbReference>
<dbReference type="InterPro" id="IPR055414">
    <property type="entry name" value="LRR_R13L4/SHOC2-like"/>
</dbReference>
<proteinExistence type="predicted"/>
<dbReference type="HOGENOM" id="CLU_907294_0_0_1"/>
<dbReference type="PANTHER" id="PTHR23155">
    <property type="entry name" value="DISEASE RESISTANCE PROTEIN RP"/>
    <property type="match status" value="1"/>
</dbReference>
<dbReference type="InterPro" id="IPR032675">
    <property type="entry name" value="LRR_dom_sf"/>
</dbReference>
<reference evidence="5" key="2">
    <citation type="submission" date="2018-05" db="EMBL/GenBank/DDBJ databases">
        <title>OmerRS3 (Oryza meridionalis Reference Sequence Version 3).</title>
        <authorList>
            <person name="Zhang J."/>
            <person name="Kudrna D."/>
            <person name="Lee S."/>
            <person name="Talag J."/>
            <person name="Welchert J."/>
            <person name="Wing R.A."/>
        </authorList>
    </citation>
    <scope>NUCLEOTIDE SEQUENCE [LARGE SCALE GENOMIC DNA]</scope>
    <source>
        <strain evidence="5">cv. OR44</strain>
    </source>
</reference>
<dbReference type="EnsemblPlants" id="OMERI11G17800.1">
    <property type="protein sequence ID" value="OMERI11G17800.1"/>
    <property type="gene ID" value="OMERI11G17800"/>
</dbReference>
<evidence type="ECO:0000259" key="3">
    <source>
        <dbReference type="Pfam" id="PF00139"/>
    </source>
</evidence>
<dbReference type="GO" id="GO:0098542">
    <property type="term" value="P:defense response to other organism"/>
    <property type="evidence" value="ECO:0007669"/>
    <property type="project" value="TreeGrafter"/>
</dbReference>
<dbReference type="AlphaFoldDB" id="A0A0E0F868"/>
<dbReference type="Gene3D" id="2.60.120.200">
    <property type="match status" value="1"/>
</dbReference>
<evidence type="ECO:0000256" key="1">
    <source>
        <dbReference type="ARBA" id="ARBA00022734"/>
    </source>
</evidence>
<evidence type="ECO:0000313" key="5">
    <source>
        <dbReference type="EnsemblPlants" id="OMERI11G17800.1"/>
    </source>
</evidence>
<name>A0A0E0F868_9ORYZ</name>
<evidence type="ECO:0000256" key="2">
    <source>
        <dbReference type="ARBA" id="ARBA00022737"/>
    </source>
</evidence>
<dbReference type="Gramene" id="OMERI11G17800.1">
    <property type="protein sequence ID" value="OMERI11G17800.1"/>
    <property type="gene ID" value="OMERI11G17800"/>
</dbReference>
<dbReference type="InterPro" id="IPR044974">
    <property type="entry name" value="Disease_R_plants"/>
</dbReference>
<dbReference type="GO" id="GO:0030246">
    <property type="term" value="F:carbohydrate binding"/>
    <property type="evidence" value="ECO:0007669"/>
    <property type="project" value="UniProtKB-KW"/>
</dbReference>
<sequence>MEEAGERCFDELVSRGFISPAPPFPPAGLKIKSCIVDPSVKTFISNISKSDNFIDDLPTHLQHQIDIRKLAQKPQPQQHKPWWWCPLPTCINCSHDDDGGKPLPPMDERVKLLKKLPEEYRLNVLDLGGCTGLTMRHLTSICELVHSLKYLSLRKTNVFWLPSQMSNLLHLETLDIRDTRVQAKATRNIFLQELRHLLAGGGGNIASDAATQLSTEAEGDEQFVLNGFTAANPSFECMATVTPNGLLMLTNGTNQLKGHAFFPAPLQFHRAPNSTAMQSFSTALVIGIIGAFVDQGSGSPAAAGRHN</sequence>
<organism evidence="5">
    <name type="scientific">Oryza meridionalis</name>
    <dbReference type="NCBI Taxonomy" id="40149"/>
    <lineage>
        <taxon>Eukaryota</taxon>
        <taxon>Viridiplantae</taxon>
        <taxon>Streptophyta</taxon>
        <taxon>Embryophyta</taxon>
        <taxon>Tracheophyta</taxon>
        <taxon>Spermatophyta</taxon>
        <taxon>Magnoliopsida</taxon>
        <taxon>Liliopsida</taxon>
        <taxon>Poales</taxon>
        <taxon>Poaceae</taxon>
        <taxon>BOP clade</taxon>
        <taxon>Oryzoideae</taxon>
        <taxon>Oryzeae</taxon>
        <taxon>Oryzinae</taxon>
        <taxon>Oryza</taxon>
    </lineage>
</organism>
<evidence type="ECO:0000259" key="4">
    <source>
        <dbReference type="Pfam" id="PF23598"/>
    </source>
</evidence>
<dbReference type="STRING" id="40149.A0A0E0F868"/>
<dbReference type="InterPro" id="IPR013320">
    <property type="entry name" value="ConA-like_dom_sf"/>
</dbReference>
<keyword evidence="1" id="KW-0430">Lectin</keyword>
<dbReference type="Gene3D" id="3.80.10.10">
    <property type="entry name" value="Ribonuclease Inhibitor"/>
    <property type="match status" value="1"/>
</dbReference>
<protein>
    <submittedName>
        <fullName evidence="5">Uncharacterized protein</fullName>
    </submittedName>
</protein>
<reference evidence="5" key="1">
    <citation type="submission" date="2015-04" db="UniProtKB">
        <authorList>
            <consortium name="EnsemblPlants"/>
        </authorList>
    </citation>
    <scope>IDENTIFICATION</scope>
</reference>
<feature type="domain" description="Legume lectin" evidence="3">
    <location>
        <begin position="221"/>
        <end position="289"/>
    </location>
</feature>
<dbReference type="PANTHER" id="PTHR23155:SF1091">
    <property type="entry name" value="EXPRESSED PROTEIN"/>
    <property type="match status" value="1"/>
</dbReference>
<feature type="domain" description="Disease resistance R13L4/SHOC-2-like LRR" evidence="4">
    <location>
        <begin position="116"/>
        <end position="201"/>
    </location>
</feature>
<evidence type="ECO:0000313" key="6">
    <source>
        <dbReference type="Proteomes" id="UP000008021"/>
    </source>
</evidence>
<keyword evidence="6" id="KW-1185">Reference proteome</keyword>
<keyword evidence="2" id="KW-0677">Repeat</keyword>
<dbReference type="InterPro" id="IPR001220">
    <property type="entry name" value="Legume_lectin_dom"/>
</dbReference>
<accession>A0A0E0F868</accession>
<dbReference type="SUPFAM" id="SSF52047">
    <property type="entry name" value="RNI-like"/>
    <property type="match status" value="1"/>
</dbReference>
<dbReference type="SUPFAM" id="SSF49899">
    <property type="entry name" value="Concanavalin A-like lectins/glucanases"/>
    <property type="match status" value="1"/>
</dbReference>
<dbReference type="Proteomes" id="UP000008021">
    <property type="component" value="Chromosome 11"/>
</dbReference>
<dbReference type="Pfam" id="PF23598">
    <property type="entry name" value="LRR_14"/>
    <property type="match status" value="1"/>
</dbReference>